<accession>A0A9N9XM89</accession>
<keyword evidence="8 12" id="KW-0406">Ion transport</keyword>
<dbReference type="InterPro" id="IPR001873">
    <property type="entry name" value="ENaC"/>
</dbReference>
<keyword evidence="3 12" id="KW-0813">Transport</keyword>
<keyword evidence="10 12" id="KW-0739">Sodium transport</keyword>
<evidence type="ECO:0000256" key="7">
    <source>
        <dbReference type="ARBA" id="ARBA00023053"/>
    </source>
</evidence>
<reference evidence="14" key="1">
    <citation type="submission" date="2022-01" db="EMBL/GenBank/DDBJ databases">
        <authorList>
            <person name="King R."/>
        </authorList>
    </citation>
    <scope>NUCLEOTIDE SEQUENCE</scope>
</reference>
<comment type="similarity">
    <text evidence="2 12">Belongs to the amiloride-sensitive sodium channel (TC 1.A.6) family.</text>
</comment>
<evidence type="ECO:0000256" key="3">
    <source>
        <dbReference type="ARBA" id="ARBA00022448"/>
    </source>
</evidence>
<evidence type="ECO:0000256" key="5">
    <source>
        <dbReference type="ARBA" id="ARBA00022692"/>
    </source>
</evidence>
<evidence type="ECO:0000256" key="4">
    <source>
        <dbReference type="ARBA" id="ARBA00022461"/>
    </source>
</evidence>
<evidence type="ECO:0000256" key="6">
    <source>
        <dbReference type="ARBA" id="ARBA00022989"/>
    </source>
</evidence>
<evidence type="ECO:0000256" key="13">
    <source>
        <dbReference type="SAM" id="Phobius"/>
    </source>
</evidence>
<evidence type="ECO:0000256" key="9">
    <source>
        <dbReference type="ARBA" id="ARBA00023136"/>
    </source>
</evidence>
<dbReference type="EMBL" id="OU900095">
    <property type="protein sequence ID" value="CAG9859505.1"/>
    <property type="molecule type" value="Genomic_DNA"/>
</dbReference>
<keyword evidence="9 13" id="KW-0472">Membrane</keyword>
<evidence type="ECO:0000256" key="10">
    <source>
        <dbReference type="ARBA" id="ARBA00023201"/>
    </source>
</evidence>
<dbReference type="PANTHER" id="PTHR11690">
    <property type="entry name" value="AMILORIDE-SENSITIVE SODIUM CHANNEL-RELATED"/>
    <property type="match status" value="1"/>
</dbReference>
<feature type="transmembrane region" description="Helical" evidence="13">
    <location>
        <begin position="498"/>
        <end position="524"/>
    </location>
</feature>
<dbReference type="OrthoDB" id="6021021at2759"/>
<proteinExistence type="inferred from homology"/>
<keyword evidence="4 12" id="KW-0894">Sodium channel</keyword>
<dbReference type="AlphaFoldDB" id="A0A9N9XM89"/>
<gene>
    <name evidence="14" type="ORF">PHYEVI_LOCUS5879</name>
</gene>
<evidence type="ECO:0000313" key="14">
    <source>
        <dbReference type="EMBL" id="CAG9859505.1"/>
    </source>
</evidence>
<keyword evidence="7" id="KW-0915">Sodium</keyword>
<dbReference type="Gene3D" id="1.10.287.770">
    <property type="entry name" value="YojJ-like"/>
    <property type="match status" value="1"/>
</dbReference>
<evidence type="ECO:0000313" key="15">
    <source>
        <dbReference type="Proteomes" id="UP001153712"/>
    </source>
</evidence>
<sequence length="543" mass="62917">MKGGPRENRPPFFKSVRNYFREYCQCSSIHGFRYFGEKRTHFERVWWFVVFSVTLAGCVMSIRMVYKRWVRSPVIVSFATKETPIYSIPWPAVTICPEFKSNQNVYSHSNVVQKFASNQSLTQKEEKILQYMGLICDDNEIIKYTDEELTFTDDFYKTLEEISEGVFPFQSCEYFGFKLEGKDCLTWFRPIITDEGICYTFNVLDKHEIFKDPSWLPDNYYKADKSALGLWTMDGGYSRSSDLHAYPRRALLAGATNALSVTLNMSYFNKDYSCKKARTGFRVTLHLPSRVPRPSQDYFQVPLNEIVLAAVRPELTTTDPDIEIYNPSRRECYFPDEKELKFFKLYTARNCALECLTNYTLNICGCVNFYMPRDNATEMCGIGKANCMKDAQFNFELAALRMKIHQNNQSNISPSEMKNFLYDYQQGCNCMPTCTDLTYNVETSQSKLDYVRAMKVEQADKSFNADLDTYYVSKLILFFKSSQFIGSERHVLYGPTDFLANFGGLLGLFTGFSILSLMEAIYFLTVRLCCNSRLYGYWAGPDK</sequence>
<evidence type="ECO:0000256" key="1">
    <source>
        <dbReference type="ARBA" id="ARBA00004141"/>
    </source>
</evidence>
<evidence type="ECO:0000256" key="11">
    <source>
        <dbReference type="ARBA" id="ARBA00023303"/>
    </source>
</evidence>
<keyword evidence="6 13" id="KW-1133">Transmembrane helix</keyword>
<dbReference type="PANTHER" id="PTHR11690:SF288">
    <property type="entry name" value="AMILORIDE-SENSITIVE NA+ CHANNEL-RELATED"/>
    <property type="match status" value="1"/>
</dbReference>
<evidence type="ECO:0000256" key="8">
    <source>
        <dbReference type="ARBA" id="ARBA00023065"/>
    </source>
</evidence>
<dbReference type="PRINTS" id="PR01078">
    <property type="entry name" value="AMINACHANNEL"/>
</dbReference>
<evidence type="ECO:0000256" key="12">
    <source>
        <dbReference type="RuleBase" id="RU000679"/>
    </source>
</evidence>
<dbReference type="GO" id="GO:0015280">
    <property type="term" value="F:ligand-gated sodium channel activity"/>
    <property type="evidence" value="ECO:0007669"/>
    <property type="project" value="TreeGrafter"/>
</dbReference>
<keyword evidence="11 12" id="KW-0407">Ion channel</keyword>
<dbReference type="GO" id="GO:0005886">
    <property type="term" value="C:plasma membrane"/>
    <property type="evidence" value="ECO:0007669"/>
    <property type="project" value="TreeGrafter"/>
</dbReference>
<dbReference type="Pfam" id="PF00858">
    <property type="entry name" value="ASC"/>
    <property type="match status" value="1"/>
</dbReference>
<keyword evidence="5 12" id="KW-0812">Transmembrane</keyword>
<name>A0A9N9XM89_PHYSR</name>
<dbReference type="Proteomes" id="UP001153712">
    <property type="component" value="Chromosome 2"/>
</dbReference>
<evidence type="ECO:0000256" key="2">
    <source>
        <dbReference type="ARBA" id="ARBA00007193"/>
    </source>
</evidence>
<feature type="transmembrane region" description="Helical" evidence="13">
    <location>
        <begin position="45"/>
        <end position="66"/>
    </location>
</feature>
<keyword evidence="15" id="KW-1185">Reference proteome</keyword>
<comment type="subcellular location">
    <subcellularLocation>
        <location evidence="1">Membrane</location>
        <topology evidence="1">Multi-pass membrane protein</topology>
    </subcellularLocation>
</comment>
<dbReference type="Gene3D" id="2.60.470.10">
    <property type="entry name" value="Acid-sensing ion channels like domains"/>
    <property type="match status" value="1"/>
</dbReference>
<organism evidence="14 15">
    <name type="scientific">Phyllotreta striolata</name>
    <name type="common">Striped flea beetle</name>
    <name type="synonym">Crioceris striolata</name>
    <dbReference type="NCBI Taxonomy" id="444603"/>
    <lineage>
        <taxon>Eukaryota</taxon>
        <taxon>Metazoa</taxon>
        <taxon>Ecdysozoa</taxon>
        <taxon>Arthropoda</taxon>
        <taxon>Hexapoda</taxon>
        <taxon>Insecta</taxon>
        <taxon>Pterygota</taxon>
        <taxon>Neoptera</taxon>
        <taxon>Endopterygota</taxon>
        <taxon>Coleoptera</taxon>
        <taxon>Polyphaga</taxon>
        <taxon>Cucujiformia</taxon>
        <taxon>Chrysomeloidea</taxon>
        <taxon>Chrysomelidae</taxon>
        <taxon>Galerucinae</taxon>
        <taxon>Alticini</taxon>
        <taxon>Phyllotreta</taxon>
    </lineage>
</organism>
<protein>
    <submittedName>
        <fullName evidence="14">Uncharacterized protein</fullName>
    </submittedName>
</protein>